<sequence>MEGGCLVKGSIDINVDLGEGFGRYRLGEDEALLPWVTSANIACGYHAGDPQVMGRAVALAKRHKVAVGAHPGLPDLLGFGRREMRVSASDVYHMTVYQVGALLAFTRAHQVRLHHVKPHGALYNMAEREPALAEALAQAVVDVDPTLVLYALAGGLLAKAGREQGLVVAEEVFADRTYQADGKLTPRTNPQAVITGPAEAVAQVLTMIKEGVVETLDGGKHPIQADTVCLHGDHPHAPALAQALRRRLQAEGITVRPVGKGR</sequence>
<keyword evidence="1" id="KW-0547">Nucleotide-binding</keyword>
<dbReference type="SUPFAM" id="SSF88713">
    <property type="entry name" value="Glycoside hydrolase/deacetylase"/>
    <property type="match status" value="1"/>
</dbReference>
<dbReference type="Pfam" id="PF03746">
    <property type="entry name" value="LamB_YcsF"/>
    <property type="match status" value="1"/>
</dbReference>
<keyword evidence="1" id="KW-0378">Hydrolase</keyword>
<dbReference type="NCBIfam" id="NF003816">
    <property type="entry name" value="PRK05406.1-5"/>
    <property type="match status" value="1"/>
</dbReference>
<comment type="subunit">
    <text evidence="1">Forms a complex composed of PxpA, PxpB and PxpC.</text>
</comment>
<dbReference type="InterPro" id="IPR005501">
    <property type="entry name" value="LamB/YcsF/PxpA-like"/>
</dbReference>
<dbReference type="EMBL" id="CP103866">
    <property type="protein sequence ID" value="UWE03935.1"/>
    <property type="molecule type" value="Genomic_DNA"/>
</dbReference>
<evidence type="ECO:0000256" key="1">
    <source>
        <dbReference type="HAMAP-Rule" id="MF_00691"/>
    </source>
</evidence>
<evidence type="ECO:0000313" key="3">
    <source>
        <dbReference type="Proteomes" id="UP001058650"/>
    </source>
</evidence>
<dbReference type="EC" id="3.5.2.9" evidence="1"/>
<keyword evidence="1" id="KW-0067">ATP-binding</keyword>
<dbReference type="HAMAP" id="MF_00691">
    <property type="entry name" value="PxpA"/>
    <property type="match status" value="1"/>
</dbReference>
<dbReference type="RefSeq" id="WP_259436166.1">
    <property type="nucleotide sequence ID" value="NZ_CP103866.1"/>
</dbReference>
<keyword evidence="3" id="KW-1185">Reference proteome</keyword>
<dbReference type="PANTHER" id="PTHR30292:SF0">
    <property type="entry name" value="5-OXOPROLINASE SUBUNIT A"/>
    <property type="match status" value="1"/>
</dbReference>
<proteinExistence type="inferred from homology"/>
<comment type="function">
    <text evidence="1">Catalyzes the cleavage of 5-oxoproline to form L-glutamate coupled to the hydrolysis of ATP to ADP and inorganic phosphate.</text>
</comment>
<protein>
    <recommendedName>
        <fullName evidence="1">5-oxoprolinase subunit A</fullName>
        <shortName evidence="1">5-OPase subunit A</shortName>
        <ecNumber evidence="1">3.5.2.9</ecNumber>
    </recommendedName>
    <alternativeName>
        <fullName evidence="1">5-oxoprolinase (ATP-hydrolyzing) subunit A</fullName>
    </alternativeName>
</protein>
<gene>
    <name evidence="1" type="primary">pxpA</name>
    <name evidence="2" type="ORF">NYR52_01800</name>
</gene>
<accession>A0ABY5U5M0</accession>
<dbReference type="NCBIfam" id="NF003814">
    <property type="entry name" value="PRK05406.1-3"/>
    <property type="match status" value="1"/>
</dbReference>
<comment type="catalytic activity">
    <reaction evidence="1">
        <text>5-oxo-L-proline + ATP + 2 H2O = L-glutamate + ADP + phosphate + H(+)</text>
        <dbReference type="Rhea" id="RHEA:10348"/>
        <dbReference type="ChEBI" id="CHEBI:15377"/>
        <dbReference type="ChEBI" id="CHEBI:15378"/>
        <dbReference type="ChEBI" id="CHEBI:29985"/>
        <dbReference type="ChEBI" id="CHEBI:30616"/>
        <dbReference type="ChEBI" id="CHEBI:43474"/>
        <dbReference type="ChEBI" id="CHEBI:58402"/>
        <dbReference type="ChEBI" id="CHEBI:456216"/>
        <dbReference type="EC" id="3.5.2.9"/>
    </reaction>
</comment>
<dbReference type="PANTHER" id="PTHR30292">
    <property type="entry name" value="UNCHARACTERIZED PROTEIN YBGL-RELATED"/>
    <property type="match status" value="1"/>
</dbReference>
<name>A0ABY5U5M0_LACSH</name>
<dbReference type="Proteomes" id="UP001058650">
    <property type="component" value="Chromosome"/>
</dbReference>
<reference evidence="2" key="1">
    <citation type="submission" date="2022-08" db="EMBL/GenBank/DDBJ databases">
        <title>The complete genome sequence of the thermophilic bacterium Laceyella sacchari FBKL4.010 reveals the basis for tetramethylpyrazine biosynthesis in Moutai-flavor Daqu.</title>
        <authorList>
            <person name="Li D."/>
            <person name="Huang W."/>
            <person name="Wang C."/>
            <person name="Qiu S."/>
        </authorList>
    </citation>
    <scope>NUCLEOTIDE SEQUENCE</scope>
    <source>
        <strain evidence="2">FBKL4.014</strain>
    </source>
</reference>
<comment type="similarity">
    <text evidence="1">Belongs to the LamB/PxpA family.</text>
</comment>
<dbReference type="CDD" id="cd10787">
    <property type="entry name" value="LamB_YcsF_like"/>
    <property type="match status" value="1"/>
</dbReference>
<dbReference type="Gene3D" id="3.20.20.370">
    <property type="entry name" value="Glycoside hydrolase/deacetylase"/>
    <property type="match status" value="1"/>
</dbReference>
<organism evidence="2 3">
    <name type="scientific">Laceyella sacchari</name>
    <name type="common">Thermoactinomyces thalpophilus</name>
    <dbReference type="NCBI Taxonomy" id="37482"/>
    <lineage>
        <taxon>Bacteria</taxon>
        <taxon>Bacillati</taxon>
        <taxon>Bacillota</taxon>
        <taxon>Bacilli</taxon>
        <taxon>Bacillales</taxon>
        <taxon>Thermoactinomycetaceae</taxon>
        <taxon>Laceyella</taxon>
    </lineage>
</organism>
<dbReference type="InterPro" id="IPR011330">
    <property type="entry name" value="Glyco_hydro/deAcase_b/a-brl"/>
</dbReference>
<evidence type="ECO:0000313" key="2">
    <source>
        <dbReference type="EMBL" id="UWE03935.1"/>
    </source>
</evidence>